<dbReference type="STRING" id="223786.SAMN05216234_1229"/>
<organism evidence="1 2">
    <name type="scientific">Hydrogenimonas thermophila</name>
    <dbReference type="NCBI Taxonomy" id="223786"/>
    <lineage>
        <taxon>Bacteria</taxon>
        <taxon>Pseudomonadati</taxon>
        <taxon>Campylobacterota</taxon>
        <taxon>Epsilonproteobacteria</taxon>
        <taxon>Campylobacterales</taxon>
        <taxon>Hydrogenimonadaceae</taxon>
        <taxon>Hydrogenimonas</taxon>
    </lineage>
</organism>
<dbReference type="RefSeq" id="WP_092912711.1">
    <property type="nucleotide sequence ID" value="NZ_CP136592.1"/>
</dbReference>
<protein>
    <recommendedName>
        <fullName evidence="3">Periplasmic protein</fullName>
    </recommendedName>
</protein>
<sequence>MGRLLLIVAGTIITVALLILFLLLYRYATQDAEGSNIHIRSDTKRADIVNKPQVSNKWIEELAQKKRPSFSYPVKEIQIELPLVKKSNIKETYRLVLKKMDDYKLFCIKQIFNSRNLPFALYAEKEQTVVIVHNVGLTKLSNIAKYVKSYGIDLQIENYEKKD</sequence>
<evidence type="ECO:0000313" key="2">
    <source>
        <dbReference type="Proteomes" id="UP000199227"/>
    </source>
</evidence>
<name>A0A1I5QSY7_9BACT</name>
<proteinExistence type="predicted"/>
<reference evidence="1 2" key="1">
    <citation type="submission" date="2016-10" db="EMBL/GenBank/DDBJ databases">
        <authorList>
            <person name="de Groot N.N."/>
        </authorList>
    </citation>
    <scope>NUCLEOTIDE SEQUENCE [LARGE SCALE GENOMIC DNA]</scope>
    <source>
        <strain evidence="1 2">EP1-55-1</strain>
    </source>
</reference>
<dbReference type="EMBL" id="FOXB01000022">
    <property type="protein sequence ID" value="SFP49250.1"/>
    <property type="molecule type" value="Genomic_DNA"/>
</dbReference>
<dbReference type="Proteomes" id="UP000199227">
    <property type="component" value="Unassembled WGS sequence"/>
</dbReference>
<evidence type="ECO:0008006" key="3">
    <source>
        <dbReference type="Google" id="ProtNLM"/>
    </source>
</evidence>
<evidence type="ECO:0000313" key="1">
    <source>
        <dbReference type="EMBL" id="SFP49250.1"/>
    </source>
</evidence>
<dbReference type="OrthoDB" id="5361047at2"/>
<accession>A0A1I5QSY7</accession>
<keyword evidence="2" id="KW-1185">Reference proteome</keyword>
<dbReference type="AlphaFoldDB" id="A0A1I5QSY7"/>
<gene>
    <name evidence="1" type="ORF">SAMN05216234_1229</name>
</gene>